<gene>
    <name evidence="3" type="ORF">AAIG11_12835</name>
</gene>
<keyword evidence="2" id="KW-1133">Transmembrane helix</keyword>
<dbReference type="Proteomes" id="UP001407405">
    <property type="component" value="Unassembled WGS sequence"/>
</dbReference>
<accession>A0ABU9VW33</accession>
<evidence type="ECO:0000256" key="1">
    <source>
        <dbReference type="SAM" id="Coils"/>
    </source>
</evidence>
<keyword evidence="4" id="KW-1185">Reference proteome</keyword>
<reference evidence="3 4" key="1">
    <citation type="submission" date="2024-04" db="EMBL/GenBank/DDBJ databases">
        <title>Genome sequencing and metabolic network reconstruction of aminoacids and betaine degradation by Anoxynatronum sibiricum.</title>
        <authorList>
            <person name="Detkova E.N."/>
            <person name="Boltjanskaja Y.V."/>
            <person name="Mardanov A.V."/>
            <person name="Kevbrin V."/>
        </authorList>
    </citation>
    <scope>NUCLEOTIDE SEQUENCE [LARGE SCALE GENOMIC DNA]</scope>
    <source>
        <strain evidence="3 4">Z-7981</strain>
    </source>
</reference>
<organism evidence="3 4">
    <name type="scientific">Anoxynatronum sibiricum</name>
    <dbReference type="NCBI Taxonomy" id="210623"/>
    <lineage>
        <taxon>Bacteria</taxon>
        <taxon>Bacillati</taxon>
        <taxon>Bacillota</taxon>
        <taxon>Clostridia</taxon>
        <taxon>Eubacteriales</taxon>
        <taxon>Clostridiaceae</taxon>
        <taxon>Anoxynatronum</taxon>
    </lineage>
</organism>
<evidence type="ECO:0000256" key="2">
    <source>
        <dbReference type="SAM" id="Phobius"/>
    </source>
</evidence>
<protein>
    <submittedName>
        <fullName evidence="3">Uncharacterized protein</fullName>
    </submittedName>
</protein>
<keyword evidence="1" id="KW-0175">Coiled coil</keyword>
<evidence type="ECO:0000313" key="3">
    <source>
        <dbReference type="EMBL" id="MEN1761371.1"/>
    </source>
</evidence>
<dbReference type="EMBL" id="JBCITM010000015">
    <property type="protein sequence ID" value="MEN1761371.1"/>
    <property type="molecule type" value="Genomic_DNA"/>
</dbReference>
<sequence length="67" mass="7387">MFLIFISIFTGYLGLAVGSAMGAEGALSIVGFLCPSIFVLQKVYLKLEKLEELKKEEAEEVEKITET</sequence>
<keyword evidence="2" id="KW-0472">Membrane</keyword>
<evidence type="ECO:0000313" key="4">
    <source>
        <dbReference type="Proteomes" id="UP001407405"/>
    </source>
</evidence>
<comment type="caution">
    <text evidence="3">The sequence shown here is derived from an EMBL/GenBank/DDBJ whole genome shotgun (WGS) entry which is preliminary data.</text>
</comment>
<proteinExistence type="predicted"/>
<keyword evidence="2" id="KW-0812">Transmembrane</keyword>
<feature type="transmembrane region" description="Helical" evidence="2">
    <location>
        <begin position="26"/>
        <end position="45"/>
    </location>
</feature>
<name>A0ABU9VW33_9CLOT</name>
<dbReference type="RefSeq" id="WP_343186671.1">
    <property type="nucleotide sequence ID" value="NZ_JBCITM010000015.1"/>
</dbReference>
<feature type="coiled-coil region" evidence="1">
    <location>
        <begin position="40"/>
        <end position="67"/>
    </location>
</feature>